<dbReference type="PROSITE" id="PS51257">
    <property type="entry name" value="PROKAR_LIPOPROTEIN"/>
    <property type="match status" value="1"/>
</dbReference>
<name>A0AAW8F037_9MICO</name>
<gene>
    <name evidence="1" type="ORF">QFZ53_002480</name>
</gene>
<evidence type="ECO:0008006" key="3">
    <source>
        <dbReference type="Google" id="ProtNLM"/>
    </source>
</evidence>
<sequence length="174" mass="18940">MTNLASKWRRRRFGAVGAGIAAMLMLTACTDSDFSLTEEDAYGTWRAGSDLPATLELADDGTFRASAWPVDLGCGGHTPRTADELRGSETVDFSGTWVEQDDAASQNRITLTTGPESPCGISWIDADFRSEDGVLYACTLLDAHIDLATAENWFILYLGEPETTPAPDRCFNYN</sequence>
<organism evidence="1 2">
    <name type="scientific">Microbacterium natoriense</name>
    <dbReference type="NCBI Taxonomy" id="284570"/>
    <lineage>
        <taxon>Bacteria</taxon>
        <taxon>Bacillati</taxon>
        <taxon>Actinomycetota</taxon>
        <taxon>Actinomycetes</taxon>
        <taxon>Micrococcales</taxon>
        <taxon>Microbacteriaceae</taxon>
        <taxon>Microbacterium</taxon>
    </lineage>
</organism>
<dbReference type="RefSeq" id="WP_307296845.1">
    <property type="nucleotide sequence ID" value="NZ_JAUSXV010000001.1"/>
</dbReference>
<protein>
    <recommendedName>
        <fullName evidence="3">Lipoprotein</fullName>
    </recommendedName>
</protein>
<evidence type="ECO:0000313" key="1">
    <source>
        <dbReference type="EMBL" id="MDQ0648284.1"/>
    </source>
</evidence>
<dbReference type="Proteomes" id="UP001244427">
    <property type="component" value="Unassembled WGS sequence"/>
</dbReference>
<dbReference type="AlphaFoldDB" id="A0AAW8F037"/>
<accession>A0AAW8F037</accession>
<comment type="caution">
    <text evidence="1">The sequence shown here is derived from an EMBL/GenBank/DDBJ whole genome shotgun (WGS) entry which is preliminary data.</text>
</comment>
<proteinExistence type="predicted"/>
<keyword evidence="2" id="KW-1185">Reference proteome</keyword>
<dbReference type="EMBL" id="JAUSXV010000001">
    <property type="protein sequence ID" value="MDQ0648284.1"/>
    <property type="molecule type" value="Genomic_DNA"/>
</dbReference>
<evidence type="ECO:0000313" key="2">
    <source>
        <dbReference type="Proteomes" id="UP001244427"/>
    </source>
</evidence>
<reference evidence="1 2" key="1">
    <citation type="submission" date="2023-07" db="EMBL/GenBank/DDBJ databases">
        <title>Comparative genomics of wheat-associated soil bacteria to identify genetic determinants of phenazine resistance.</title>
        <authorList>
            <person name="Mouncey N."/>
        </authorList>
    </citation>
    <scope>NUCLEOTIDE SEQUENCE [LARGE SCALE GENOMIC DNA]</scope>
    <source>
        <strain evidence="1 2">W4I9-1</strain>
    </source>
</reference>